<dbReference type="Gene3D" id="3.40.930.10">
    <property type="entry name" value="Mannitol-specific EII, Chain A"/>
    <property type="match status" value="1"/>
</dbReference>
<keyword evidence="5" id="KW-0808">Transferase</keyword>
<dbReference type="EMBL" id="JAXOGL010000002">
    <property type="protein sequence ID" value="MDZ5596893.1"/>
    <property type="molecule type" value="Genomic_DNA"/>
</dbReference>
<dbReference type="CDD" id="cd00211">
    <property type="entry name" value="PTS_IIA_fru"/>
    <property type="match status" value="1"/>
</dbReference>
<dbReference type="GO" id="GO:0016301">
    <property type="term" value="F:kinase activity"/>
    <property type="evidence" value="ECO:0007669"/>
    <property type="project" value="UniProtKB-KW"/>
</dbReference>
<protein>
    <recommendedName>
        <fullName evidence="9">Ascorbate-specific PTS system EIIA component</fullName>
    </recommendedName>
    <alternativeName>
        <fullName evidence="10">Ascorbate-specific phosphotransferase enzyme IIA component</fullName>
    </alternativeName>
</protein>
<evidence type="ECO:0000313" key="16">
    <source>
        <dbReference type="EMBL" id="OUZ18385.1"/>
    </source>
</evidence>
<evidence type="ECO:0000313" key="12">
    <source>
        <dbReference type="EMBL" id="MDT2797038.1"/>
    </source>
</evidence>
<evidence type="ECO:0000256" key="4">
    <source>
        <dbReference type="ARBA" id="ARBA00022553"/>
    </source>
</evidence>
<comment type="caution">
    <text evidence="15">The sequence shown here is derived from an EMBL/GenBank/DDBJ whole genome shotgun (WGS) entry which is preliminary data.</text>
</comment>
<accession>A0A1Y4R363</accession>
<keyword evidence="7" id="KW-0418">Kinase</keyword>
<dbReference type="EMBL" id="NIBL01000001">
    <property type="protein sequence ID" value="OUZ18385.1"/>
    <property type="molecule type" value="Genomic_DNA"/>
</dbReference>
<reference evidence="12" key="5">
    <citation type="submission" date="2023-03" db="EMBL/GenBank/DDBJ databases">
        <authorList>
            <person name="Shen W."/>
            <person name="Cai J."/>
        </authorList>
    </citation>
    <scope>NUCLEOTIDE SEQUENCE</scope>
    <source>
        <strain evidence="12">B245-2</strain>
    </source>
</reference>
<comment type="subcellular location">
    <subcellularLocation>
        <location evidence="1">Cytoplasm</location>
    </subcellularLocation>
</comment>
<keyword evidence="4" id="KW-0597">Phosphoprotein</keyword>
<evidence type="ECO:0000256" key="9">
    <source>
        <dbReference type="ARBA" id="ARBA00041175"/>
    </source>
</evidence>
<keyword evidence="6" id="KW-0598">Phosphotransferase system</keyword>
<dbReference type="InterPro" id="IPR002178">
    <property type="entry name" value="PTS_EIIA_type-2_dom"/>
</dbReference>
<name>A0A1Y4R363_9ENTE</name>
<evidence type="ECO:0000313" key="14">
    <source>
        <dbReference type="EMBL" id="NME50086.1"/>
    </source>
</evidence>
<evidence type="ECO:0000313" key="13">
    <source>
        <dbReference type="EMBL" id="MDZ5596893.1"/>
    </source>
</evidence>
<dbReference type="InterPro" id="IPR016152">
    <property type="entry name" value="PTrfase/Anion_transptr"/>
</dbReference>
<dbReference type="RefSeq" id="WP_016250816.1">
    <property type="nucleotide sequence ID" value="NZ_AP035890.1"/>
</dbReference>
<evidence type="ECO:0000256" key="2">
    <source>
        <dbReference type="ARBA" id="ARBA00022448"/>
    </source>
</evidence>
<dbReference type="InterPro" id="IPR051351">
    <property type="entry name" value="Ascorbate-PTS_EIIA_comp"/>
</dbReference>
<dbReference type="PANTHER" id="PTHR36203:SF1">
    <property type="entry name" value="ASCORBATE-SPECIFIC PTS SYSTEM EIIA COMPONENT"/>
    <property type="match status" value="1"/>
</dbReference>
<dbReference type="Proteomes" id="UP001290582">
    <property type="component" value="Unassembled WGS sequence"/>
</dbReference>
<dbReference type="Proteomes" id="UP000196074">
    <property type="component" value="Unassembled WGS sequence"/>
</dbReference>
<keyword evidence="3" id="KW-0963">Cytoplasm</keyword>
<dbReference type="Proteomes" id="UP001255696">
    <property type="component" value="Unassembled WGS sequence"/>
</dbReference>
<reference evidence="17" key="1">
    <citation type="submission" date="2017-04" db="EMBL/GenBank/DDBJ databases">
        <title>Function of individual gut microbiota members based on whole genome sequencing of pure cultures obtained from chicken caecum.</title>
        <authorList>
            <person name="Medvecky M."/>
            <person name="Cejkova D."/>
            <person name="Polansky O."/>
            <person name="Karasova D."/>
            <person name="Kubasova T."/>
            <person name="Cizek A."/>
            <person name="Rychlik I."/>
        </authorList>
    </citation>
    <scope>NUCLEOTIDE SEQUENCE [LARGE SCALE GENOMIC DNA]</scope>
    <source>
        <strain evidence="17">An144</strain>
    </source>
</reference>
<evidence type="ECO:0000259" key="11">
    <source>
        <dbReference type="PROSITE" id="PS51094"/>
    </source>
</evidence>
<sequence>MLKYFYDNQLINITEKHPKNWEEAIEISGEVLKEKGLITDEYIQSVIRDVHEYGPYIVIIPNVAMPHSSANNQGVLGTGIGFTILPEKVYFEEGNEEKQAKLFFTLAAKNGEEHMQNIANLSEMLMTDGLVDDLLTIQTMDDYLAIMKKYNI</sequence>
<evidence type="ECO:0000256" key="10">
    <source>
        <dbReference type="ARBA" id="ARBA00042072"/>
    </source>
</evidence>
<gene>
    <name evidence="16" type="ORF">A5869_000025</name>
    <name evidence="15" type="ORF">B5E88_01345</name>
    <name evidence="14" type="ORF">HF857_07540</name>
    <name evidence="12" type="ORF">P7H47_07255</name>
    <name evidence="13" type="ORF">U1294_01450</name>
</gene>
<evidence type="ECO:0000256" key="6">
    <source>
        <dbReference type="ARBA" id="ARBA00022683"/>
    </source>
</evidence>
<evidence type="ECO:0000256" key="5">
    <source>
        <dbReference type="ARBA" id="ARBA00022679"/>
    </source>
</evidence>
<evidence type="ECO:0000313" key="18">
    <source>
        <dbReference type="Proteomes" id="UP000196503"/>
    </source>
</evidence>
<keyword evidence="12" id="KW-0762">Sugar transport</keyword>
<evidence type="ECO:0000313" key="19">
    <source>
        <dbReference type="Proteomes" id="UP000588071"/>
    </source>
</evidence>
<reference evidence="13" key="6">
    <citation type="submission" date="2023-12" db="EMBL/GenBank/DDBJ databases">
        <title>Molecular genomic analyses of Enterococcus cecorum from sepsis oubreaks in broilers.</title>
        <authorList>
            <person name="Rhoads D."/>
            <person name="Alrubaye A."/>
        </authorList>
    </citation>
    <scope>NUCLEOTIDE SEQUENCE</scope>
    <source>
        <strain evidence="13">1755</strain>
    </source>
</reference>
<evidence type="ECO:0000256" key="1">
    <source>
        <dbReference type="ARBA" id="ARBA00004496"/>
    </source>
</evidence>
<dbReference type="EMBL" id="NFLC01000002">
    <property type="protein sequence ID" value="OUQ11531.1"/>
    <property type="molecule type" value="Genomic_DNA"/>
</dbReference>
<evidence type="ECO:0000256" key="7">
    <source>
        <dbReference type="ARBA" id="ARBA00022777"/>
    </source>
</evidence>
<dbReference type="Proteomes" id="UP000588071">
    <property type="component" value="Unassembled WGS sequence"/>
</dbReference>
<reference evidence="16 18" key="2">
    <citation type="submission" date="2017-05" db="EMBL/GenBank/DDBJ databases">
        <title>The Genome Sequence of Enterococcus faecium 2D5_DIV0622.</title>
        <authorList>
            <consortium name="The Broad Institute Genomics Platform"/>
            <consortium name="The Broad Institute Genomic Center for Infectious Diseases"/>
            <person name="Earl A."/>
            <person name="Manson A."/>
            <person name="Schwartman J."/>
            <person name="Gilmore M."/>
            <person name="Abouelleil A."/>
            <person name="Cao P."/>
            <person name="Chapman S."/>
            <person name="Cusick C."/>
            <person name="Shea T."/>
            <person name="Young S."/>
            <person name="Neafsey D."/>
            <person name="Nusbaum C."/>
            <person name="Birren B."/>
        </authorList>
    </citation>
    <scope>NUCLEOTIDE SEQUENCE [LARGE SCALE GENOMIC DNA]</scope>
    <source>
        <strain evidence="16 18">2D5_DIV0622</strain>
    </source>
</reference>
<dbReference type="EMBL" id="JABAFV010000011">
    <property type="protein sequence ID" value="NME50086.1"/>
    <property type="molecule type" value="Genomic_DNA"/>
</dbReference>
<evidence type="ECO:0000313" key="15">
    <source>
        <dbReference type="EMBL" id="OUQ11531.1"/>
    </source>
</evidence>
<proteinExistence type="predicted"/>
<comment type="function">
    <text evidence="8">The phosphoenolpyruvate-dependent sugar phosphotransferase system (sugar PTS), a major carbohydrate active transport system, catalyzes the phosphorylation of incoming sugar substrates concomitantly with their translocation across the cell membrane. The enzyme II UlaABC PTS system is involved in ascorbate transport.</text>
</comment>
<dbReference type="PANTHER" id="PTHR36203">
    <property type="entry name" value="ASCORBATE-SPECIFIC PTS SYSTEM EIIA COMPONENT"/>
    <property type="match status" value="1"/>
</dbReference>
<evidence type="ECO:0000313" key="17">
    <source>
        <dbReference type="Proteomes" id="UP000196074"/>
    </source>
</evidence>
<dbReference type="GO" id="GO:0009401">
    <property type="term" value="P:phosphoenolpyruvate-dependent sugar phosphotransferase system"/>
    <property type="evidence" value="ECO:0007669"/>
    <property type="project" value="UniProtKB-KW"/>
</dbReference>
<dbReference type="AlphaFoldDB" id="A0A1Y4R363"/>
<dbReference type="Proteomes" id="UP000196503">
    <property type="component" value="Unassembled WGS sequence"/>
</dbReference>
<dbReference type="PROSITE" id="PS51094">
    <property type="entry name" value="PTS_EIIA_TYPE_2"/>
    <property type="match status" value="1"/>
</dbReference>
<dbReference type="EMBL" id="JARQBI010000015">
    <property type="protein sequence ID" value="MDT2797038.1"/>
    <property type="molecule type" value="Genomic_DNA"/>
</dbReference>
<dbReference type="GeneID" id="60872559"/>
<evidence type="ECO:0000256" key="3">
    <source>
        <dbReference type="ARBA" id="ARBA00022490"/>
    </source>
</evidence>
<organism evidence="15 17">
    <name type="scientific">Enterococcus cecorum</name>
    <dbReference type="NCBI Taxonomy" id="44008"/>
    <lineage>
        <taxon>Bacteria</taxon>
        <taxon>Bacillati</taxon>
        <taxon>Bacillota</taxon>
        <taxon>Bacilli</taxon>
        <taxon>Lactobacillales</taxon>
        <taxon>Enterococcaceae</taxon>
        <taxon>Enterococcus</taxon>
    </lineage>
</organism>
<dbReference type="GO" id="GO:0005737">
    <property type="term" value="C:cytoplasm"/>
    <property type="evidence" value="ECO:0007669"/>
    <property type="project" value="UniProtKB-SubCell"/>
</dbReference>
<reference evidence="15" key="3">
    <citation type="journal article" date="2018" name="BMC Genomics">
        <title>Whole genome sequencing and function prediction of 133 gut anaerobes isolated from chicken caecum in pure cultures.</title>
        <authorList>
            <person name="Medvecky M."/>
            <person name="Cejkova D."/>
            <person name="Polansky O."/>
            <person name="Karasova D."/>
            <person name="Kubasova T."/>
            <person name="Cizek A."/>
            <person name="Rychlik I."/>
        </authorList>
    </citation>
    <scope>NUCLEOTIDE SEQUENCE</scope>
    <source>
        <strain evidence="15">An144</strain>
    </source>
</reference>
<evidence type="ECO:0000256" key="8">
    <source>
        <dbReference type="ARBA" id="ARBA00037387"/>
    </source>
</evidence>
<keyword evidence="2" id="KW-0813">Transport</keyword>
<feature type="domain" description="PTS EIIA type-2" evidence="11">
    <location>
        <begin position="4"/>
        <end position="150"/>
    </location>
</feature>
<reference evidence="14 19" key="4">
    <citation type="submission" date="2020-04" db="EMBL/GenBank/DDBJ databases">
        <authorList>
            <person name="Hitch T.C.A."/>
            <person name="Wylensek D."/>
            <person name="Clavel T."/>
        </authorList>
    </citation>
    <scope>NUCLEOTIDE SEQUENCE [LARGE SCALE GENOMIC DNA]</scope>
    <source>
        <strain evidence="14 19">WCA-380-WT-3C</strain>
    </source>
</reference>
<dbReference type="Pfam" id="PF00359">
    <property type="entry name" value="PTS_EIIA_2"/>
    <property type="match status" value="1"/>
</dbReference>
<dbReference type="SUPFAM" id="SSF55804">
    <property type="entry name" value="Phoshotransferase/anion transport protein"/>
    <property type="match status" value="1"/>
</dbReference>